<dbReference type="EMBL" id="JAATJA010000002">
    <property type="protein sequence ID" value="NJB68842.1"/>
    <property type="molecule type" value="Genomic_DNA"/>
</dbReference>
<evidence type="ECO:0000313" key="3">
    <source>
        <dbReference type="Proteomes" id="UP000580856"/>
    </source>
</evidence>
<feature type="transmembrane region" description="Helical" evidence="1">
    <location>
        <begin position="214"/>
        <end position="237"/>
    </location>
</feature>
<proteinExistence type="predicted"/>
<evidence type="ECO:0000313" key="2">
    <source>
        <dbReference type="EMBL" id="NJB68842.1"/>
    </source>
</evidence>
<reference evidence="2 3" key="1">
    <citation type="submission" date="2020-03" db="EMBL/GenBank/DDBJ databases">
        <title>Genomic Encyclopedia of Type Strains, Phase IV (KMG-IV): sequencing the most valuable type-strain genomes for metagenomic binning, comparative biology and taxonomic classification.</title>
        <authorList>
            <person name="Goeker M."/>
        </authorList>
    </citation>
    <scope>NUCLEOTIDE SEQUENCE [LARGE SCALE GENOMIC DNA]</scope>
    <source>
        <strain evidence="2 3">DSM 24233</strain>
    </source>
</reference>
<keyword evidence="3" id="KW-1185">Reference proteome</keyword>
<comment type="caution">
    <text evidence="2">The sequence shown here is derived from an EMBL/GenBank/DDBJ whole genome shotgun (WGS) entry which is preliminary data.</text>
</comment>
<sequence>MSKSENRKHMILGLSMGVVFFGVLIAMFSPIFGKGMNALEFSDQLFNTIAKGSTEYIPGLQKQVAKFDGKTFDLTLHFHSGTTEGHEGINVKADEVAAKASVLLGTVADVELMGEQLKVSGDMGRVLTAVLQDSADMFENRGQIVSDKYGMDERMVMFMWWKALKELDKELKIQGGRDNVAMAKFVDTVVKKGVEVGYNFYGIAPEKASDRAGILSFSLVFYVVYTLWWGMTIFYLFEGCGLAMSAGRKKEV</sequence>
<gene>
    <name evidence="2" type="ORF">GGQ74_002515</name>
</gene>
<keyword evidence="1" id="KW-1133">Transmembrane helix</keyword>
<keyword evidence="1" id="KW-0812">Transmembrane</keyword>
<keyword evidence="1" id="KW-0472">Membrane</keyword>
<evidence type="ECO:0000256" key="1">
    <source>
        <dbReference type="SAM" id="Phobius"/>
    </source>
</evidence>
<protein>
    <submittedName>
        <fullName evidence="2">Uncharacterized protein</fullName>
    </submittedName>
</protein>
<accession>A0A846QQS1</accession>
<dbReference type="Proteomes" id="UP000580856">
    <property type="component" value="Unassembled WGS sequence"/>
</dbReference>
<dbReference type="RefSeq" id="WP_167941879.1">
    <property type="nucleotide sequence ID" value="NZ_JAATJA010000002.1"/>
</dbReference>
<dbReference type="AlphaFoldDB" id="A0A846QQS1"/>
<organism evidence="2 3">
    <name type="scientific">Desulfobaculum xiamenense</name>
    <dbReference type="NCBI Taxonomy" id="995050"/>
    <lineage>
        <taxon>Bacteria</taxon>
        <taxon>Pseudomonadati</taxon>
        <taxon>Thermodesulfobacteriota</taxon>
        <taxon>Desulfovibrionia</taxon>
        <taxon>Desulfovibrionales</taxon>
        <taxon>Desulfovibrionaceae</taxon>
        <taxon>Desulfobaculum</taxon>
    </lineage>
</organism>
<feature type="transmembrane region" description="Helical" evidence="1">
    <location>
        <begin position="12"/>
        <end position="32"/>
    </location>
</feature>
<name>A0A846QQS1_9BACT</name>